<dbReference type="Pfam" id="PF02771">
    <property type="entry name" value="Acyl-CoA_dh_N"/>
    <property type="match status" value="1"/>
</dbReference>
<dbReference type="HOGENOM" id="CLU_018204_9_1_11"/>
<sequence length="408" mass="43434">MAAAHPQGHDNSCCVRAHYTPPPVGELEALCANDDDLAALRTSIREFLAADRAAHGWQPAVDCWLAAWDPEFSVRLAAAGFLGLTIPTEYGGHGLGHLHRYVVTEELLAHGAPVAAHWIADRQVAPGLLTYGTEEQRRRLLPRIAAGRLSSAIGMSEHGAGSDLAAVATRATEVDGGWRLDGTKVWTSGAHVADQVVVLARSAPVDPDHRHAGFSQFIVPTDAPGVTISPIVLMNGEHHFNEVLFDGVFVPHADVLGEIGNGWHQVTAELGFERSGPERILSTATLVFEAVAALGRAGVDDRTAAEVGDLMARMVSLRQLSISVARELTAGRDANTRAALVKDLGTRFEQKSVEIVAGLLTSLDEDAPEAERLRGLLATGRLHAPLFTLRGGTNEVLRGVVARGLGVR</sequence>
<dbReference type="EMBL" id="CP000518">
    <property type="protein sequence ID" value="ABL89441.1"/>
    <property type="molecule type" value="Genomic_DNA"/>
</dbReference>
<dbReference type="STRING" id="189918.Mkms_0223"/>
<dbReference type="InterPro" id="IPR009100">
    <property type="entry name" value="AcylCoA_DH/oxidase_NM_dom_sf"/>
</dbReference>
<dbReference type="GO" id="GO:0050660">
    <property type="term" value="F:flavin adenine dinucleotide binding"/>
    <property type="evidence" value="ECO:0007669"/>
    <property type="project" value="InterPro"/>
</dbReference>
<dbReference type="PANTHER" id="PTHR43292">
    <property type="entry name" value="ACYL-COA DEHYDROGENASE"/>
    <property type="match status" value="1"/>
</dbReference>
<dbReference type="GO" id="GO:0003995">
    <property type="term" value="F:acyl-CoA dehydrogenase activity"/>
    <property type="evidence" value="ECO:0007669"/>
    <property type="project" value="InterPro"/>
</dbReference>
<dbReference type="Gene3D" id="2.40.110.10">
    <property type="entry name" value="Butyryl-CoA Dehydrogenase, subunit A, domain 2"/>
    <property type="match status" value="1"/>
</dbReference>
<feature type="domain" description="Acyl-CoA oxidase/dehydrogenase middle" evidence="2">
    <location>
        <begin position="152"/>
        <end position="247"/>
    </location>
</feature>
<dbReference type="InterPro" id="IPR037069">
    <property type="entry name" value="AcylCoA_DH/ox_N_sf"/>
</dbReference>
<reference evidence="4" key="1">
    <citation type="submission" date="2006-12" db="EMBL/GenBank/DDBJ databases">
        <title>Complete sequence of chromosome of Mycobacterium sp. KMS.</title>
        <authorList>
            <consortium name="US DOE Joint Genome Institute"/>
            <person name="Copeland A."/>
            <person name="Lucas S."/>
            <person name="Lapidus A."/>
            <person name="Barry K."/>
            <person name="Detter J.C."/>
            <person name="Glavina del Rio T."/>
            <person name="Hammon N."/>
            <person name="Israni S."/>
            <person name="Dalin E."/>
            <person name="Tice H."/>
            <person name="Pitluck S."/>
            <person name="Kiss H."/>
            <person name="Brettin T."/>
            <person name="Bruce D."/>
            <person name="Han C."/>
            <person name="Tapia R."/>
            <person name="Gilna P."/>
            <person name="Schmutz J."/>
            <person name="Larimer F."/>
            <person name="Land M."/>
            <person name="Hauser L."/>
            <person name="Kyrpides N."/>
            <person name="Mikhailova N."/>
            <person name="Miller C.D."/>
            <person name="Richardson P."/>
        </authorList>
    </citation>
    <scope>NUCLEOTIDE SEQUENCE [LARGE SCALE GENOMIC DNA]</scope>
    <source>
        <strain evidence="4">KMS</strain>
    </source>
</reference>
<evidence type="ECO:0000313" key="4">
    <source>
        <dbReference type="EMBL" id="ABL89441.1"/>
    </source>
</evidence>
<dbReference type="Gene3D" id="1.10.540.10">
    <property type="entry name" value="Acyl-CoA dehydrogenase/oxidase, N-terminal domain"/>
    <property type="match status" value="1"/>
</dbReference>
<dbReference type="Gene3D" id="1.20.140.10">
    <property type="entry name" value="Butyryl-CoA Dehydrogenase, subunit A, domain 3"/>
    <property type="match status" value="1"/>
</dbReference>
<dbReference type="InterPro" id="IPR006091">
    <property type="entry name" value="Acyl-CoA_Oxase/DH_mid-dom"/>
</dbReference>
<dbReference type="SUPFAM" id="SSF56645">
    <property type="entry name" value="Acyl-CoA dehydrogenase NM domain-like"/>
    <property type="match status" value="1"/>
</dbReference>
<organism evidence="4">
    <name type="scientific">Mycobacterium sp. (strain KMS)</name>
    <dbReference type="NCBI Taxonomy" id="189918"/>
    <lineage>
        <taxon>Bacteria</taxon>
        <taxon>Bacillati</taxon>
        <taxon>Actinomycetota</taxon>
        <taxon>Actinomycetes</taxon>
        <taxon>Mycobacteriales</taxon>
        <taxon>Mycobacteriaceae</taxon>
        <taxon>Mycobacterium</taxon>
    </lineage>
</organism>
<dbReference type="InterPro" id="IPR052161">
    <property type="entry name" value="Mycobact_Acyl-CoA_DH"/>
</dbReference>
<accession>A1U9D3</accession>
<feature type="domain" description="Acyl-CoA dehydrogenase/oxidase N-terminal" evidence="3">
    <location>
        <begin position="35"/>
        <end position="147"/>
    </location>
</feature>
<dbReference type="InterPro" id="IPR013786">
    <property type="entry name" value="AcylCoA_DH/ox_N"/>
</dbReference>
<dbReference type="PROSITE" id="PS00072">
    <property type="entry name" value="ACYL_COA_DH_1"/>
    <property type="match status" value="1"/>
</dbReference>
<dbReference type="InterPro" id="IPR046373">
    <property type="entry name" value="Acyl-CoA_Oxase/DH_mid-dom_sf"/>
</dbReference>
<dbReference type="PANTHER" id="PTHR43292:SF4">
    <property type="entry name" value="ACYL-COA DEHYDROGENASE FADE34"/>
    <property type="match status" value="1"/>
</dbReference>
<dbReference type="GO" id="GO:0005886">
    <property type="term" value="C:plasma membrane"/>
    <property type="evidence" value="ECO:0007669"/>
    <property type="project" value="TreeGrafter"/>
</dbReference>
<dbReference type="KEGG" id="mkm:Mkms_0223"/>
<dbReference type="Pfam" id="PF02770">
    <property type="entry name" value="Acyl-CoA_dh_M"/>
    <property type="match status" value="1"/>
</dbReference>
<dbReference type="AlphaFoldDB" id="A1U9D3"/>
<protein>
    <submittedName>
        <fullName evidence="4">Acyl-CoA dehydrogenase domain protein</fullName>
    </submittedName>
</protein>
<evidence type="ECO:0000259" key="3">
    <source>
        <dbReference type="Pfam" id="PF02771"/>
    </source>
</evidence>
<dbReference type="InterPro" id="IPR006089">
    <property type="entry name" value="Acyl-CoA_DH_CS"/>
</dbReference>
<evidence type="ECO:0000259" key="2">
    <source>
        <dbReference type="Pfam" id="PF02770"/>
    </source>
</evidence>
<name>A1U9D3_MYCSK</name>
<gene>
    <name evidence="4" type="ordered locus">Mkms_0223</name>
</gene>
<proteinExistence type="predicted"/>
<keyword evidence="1" id="KW-0560">Oxidoreductase</keyword>
<evidence type="ECO:0000256" key="1">
    <source>
        <dbReference type="ARBA" id="ARBA00023002"/>
    </source>
</evidence>